<dbReference type="PIRSF" id="PIRSF006170">
    <property type="entry name" value="YfgM"/>
    <property type="match status" value="1"/>
</dbReference>
<keyword evidence="4 9" id="KW-1133">Transmembrane helix</keyword>
<evidence type="ECO:0000256" key="5">
    <source>
        <dbReference type="ARBA" id="ARBA00023136"/>
    </source>
</evidence>
<keyword evidence="2" id="KW-1003">Cell membrane</keyword>
<dbReference type="InterPro" id="IPR018704">
    <property type="entry name" value="SecYEG/CpoB_TPR"/>
</dbReference>
<evidence type="ECO:0000256" key="3">
    <source>
        <dbReference type="ARBA" id="ARBA00022692"/>
    </source>
</evidence>
<feature type="domain" description="Ancillary SecYEG translocon subunit/Cell division coordinator CpoB TPR" evidence="10">
    <location>
        <begin position="16"/>
        <end position="210"/>
    </location>
</feature>
<dbReference type="GO" id="GO:0005886">
    <property type="term" value="C:plasma membrane"/>
    <property type="evidence" value="ECO:0007669"/>
    <property type="project" value="UniProtKB-SubCell"/>
</dbReference>
<keyword evidence="12" id="KW-1185">Reference proteome</keyword>
<dbReference type="KEGG" id="nst:Nstercoris_00513"/>
<evidence type="ECO:0000256" key="9">
    <source>
        <dbReference type="SAM" id="Phobius"/>
    </source>
</evidence>
<dbReference type="SUPFAM" id="SSF48452">
    <property type="entry name" value="TPR-like"/>
    <property type="match status" value="1"/>
</dbReference>
<accession>A0A4Y1YJI9</accession>
<evidence type="ECO:0000256" key="2">
    <source>
        <dbReference type="ARBA" id="ARBA00022475"/>
    </source>
</evidence>
<evidence type="ECO:0000256" key="7">
    <source>
        <dbReference type="ARBA" id="ARBA00024197"/>
    </source>
</evidence>
<dbReference type="EMBL" id="AP019755">
    <property type="protein sequence ID" value="BBL34282.1"/>
    <property type="molecule type" value="Genomic_DNA"/>
</dbReference>
<keyword evidence="5 9" id="KW-0472">Membrane</keyword>
<evidence type="ECO:0000256" key="4">
    <source>
        <dbReference type="ARBA" id="ARBA00022989"/>
    </source>
</evidence>
<organism evidence="11 12">
    <name type="scientific">Nitrosomonas stercoris</name>
    <dbReference type="NCBI Taxonomy" id="1444684"/>
    <lineage>
        <taxon>Bacteria</taxon>
        <taxon>Pseudomonadati</taxon>
        <taxon>Pseudomonadota</taxon>
        <taxon>Betaproteobacteria</taxon>
        <taxon>Nitrosomonadales</taxon>
        <taxon>Nitrosomonadaceae</taxon>
        <taxon>Nitrosomonas</taxon>
    </lineage>
</organism>
<dbReference type="InterPro" id="IPR026039">
    <property type="entry name" value="YfgM"/>
</dbReference>
<dbReference type="PANTHER" id="PTHR38035">
    <property type="entry name" value="UPF0070 PROTEIN YFGM"/>
    <property type="match status" value="1"/>
</dbReference>
<sequence>MSVLDLEEQEKIDKLKAWWAANGTTLLLAIAVFTAAMVGTRMWNNYQGEQARQAADLYAVLQQQVEKKSELVKIMDAAQLLTEGFAGSGYASRAALIAAHAAVQAGDNAAASKMLQWAVDFAKEPEIKDLARLRLASVLLDENKYEQALGLLNTQHGVSFTGLYADLKGDVLAVSGKYNDARAAYQQALAGMNTQGGYRSVIQMKLDALQED</sequence>
<feature type="transmembrane region" description="Helical" evidence="9">
    <location>
        <begin position="17"/>
        <end position="38"/>
    </location>
</feature>
<dbReference type="InterPro" id="IPR011990">
    <property type="entry name" value="TPR-like_helical_dom_sf"/>
</dbReference>
<dbReference type="PANTHER" id="PTHR38035:SF1">
    <property type="entry name" value="ANCILLARY SECYEG TRANSLOCON SUBUNIT"/>
    <property type="match status" value="1"/>
</dbReference>
<evidence type="ECO:0000313" key="12">
    <source>
        <dbReference type="Proteomes" id="UP000316473"/>
    </source>
</evidence>
<evidence type="ECO:0000313" key="11">
    <source>
        <dbReference type="EMBL" id="BBL34282.1"/>
    </source>
</evidence>
<reference evidence="11 12" key="1">
    <citation type="submission" date="2019-06" db="EMBL/GenBank/DDBJ databases">
        <title>Nitrosomonas stercoris KYUHI-S whole genome shotgun sequence.</title>
        <authorList>
            <person name="Nakagawa T."/>
            <person name="Tsuchiya Y."/>
            <person name="Takahashi R."/>
        </authorList>
    </citation>
    <scope>NUCLEOTIDE SEQUENCE [LARGE SCALE GENOMIC DNA]</scope>
    <source>
        <strain evidence="11 12">KYUHI-S</strain>
    </source>
</reference>
<name>A0A4Y1YJI9_9PROT</name>
<evidence type="ECO:0000256" key="6">
    <source>
        <dbReference type="ARBA" id="ARBA00023186"/>
    </source>
</evidence>
<keyword evidence="3 9" id="KW-0812">Transmembrane</keyword>
<proteinExistence type="inferred from homology"/>
<dbReference type="GO" id="GO:0044877">
    <property type="term" value="F:protein-containing complex binding"/>
    <property type="evidence" value="ECO:0007669"/>
    <property type="project" value="InterPro"/>
</dbReference>
<dbReference type="AlphaFoldDB" id="A0A4Y1YJI9"/>
<keyword evidence="6" id="KW-0143">Chaperone</keyword>
<comment type="similarity">
    <text evidence="7">Belongs to the YfgM family.</text>
</comment>
<evidence type="ECO:0000259" key="10">
    <source>
        <dbReference type="Pfam" id="PF09976"/>
    </source>
</evidence>
<comment type="subcellular location">
    <subcellularLocation>
        <location evidence="1">Cell membrane</location>
        <topology evidence="1">Single-pass type II membrane protein</topology>
    </subcellularLocation>
</comment>
<evidence type="ECO:0000256" key="8">
    <source>
        <dbReference type="ARBA" id="ARBA00024235"/>
    </source>
</evidence>
<protein>
    <recommendedName>
        <fullName evidence="8">Ancillary SecYEG translocon subunit</fullName>
    </recommendedName>
</protein>
<gene>
    <name evidence="11" type="ORF">Nstercoris_00513</name>
</gene>
<evidence type="ECO:0000256" key="1">
    <source>
        <dbReference type="ARBA" id="ARBA00004401"/>
    </source>
</evidence>
<dbReference type="Proteomes" id="UP000316473">
    <property type="component" value="Chromosome"/>
</dbReference>
<dbReference type="Pfam" id="PF09976">
    <property type="entry name" value="TPR_21"/>
    <property type="match status" value="1"/>
</dbReference>